<organism evidence="4 5">
    <name type="scientific">Pseudoalteromonas phenolica</name>
    <dbReference type="NCBI Taxonomy" id="161398"/>
    <lineage>
        <taxon>Bacteria</taxon>
        <taxon>Pseudomonadati</taxon>
        <taxon>Pseudomonadota</taxon>
        <taxon>Gammaproteobacteria</taxon>
        <taxon>Alteromonadales</taxon>
        <taxon>Pseudoalteromonadaceae</taxon>
        <taxon>Pseudoalteromonas</taxon>
    </lineage>
</organism>
<dbReference type="EMBL" id="PPSX01000005">
    <property type="protein sequence ID" value="RZQ54962.1"/>
    <property type="molecule type" value="Genomic_DNA"/>
</dbReference>
<keyword evidence="2" id="KW-0812">Transmembrane</keyword>
<keyword evidence="2" id="KW-0472">Membrane</keyword>
<dbReference type="GO" id="GO:0016780">
    <property type="term" value="F:phosphotransferase activity, for other substituted phosphate groups"/>
    <property type="evidence" value="ECO:0007669"/>
    <property type="project" value="TreeGrafter"/>
</dbReference>
<keyword evidence="4" id="KW-0808">Transferase</keyword>
<dbReference type="PANTHER" id="PTHR30576">
    <property type="entry name" value="COLANIC BIOSYNTHESIS UDP-GLUCOSE LIPID CARRIER TRANSFERASE"/>
    <property type="match status" value="1"/>
</dbReference>
<dbReference type="PANTHER" id="PTHR30576:SF0">
    <property type="entry name" value="UNDECAPRENYL-PHOSPHATE N-ACETYLGALACTOSAMINYL 1-PHOSPHATE TRANSFERASE-RELATED"/>
    <property type="match status" value="1"/>
</dbReference>
<reference evidence="4 5" key="1">
    <citation type="submission" date="2018-01" db="EMBL/GenBank/DDBJ databases">
        <title>Co-occurrence of chitin degradation, pigmentation and bioactivity in marine Pseudoalteromonas.</title>
        <authorList>
            <person name="Paulsen S."/>
            <person name="Gram L."/>
            <person name="Machado H."/>
        </authorList>
    </citation>
    <scope>NUCLEOTIDE SEQUENCE [LARGE SCALE GENOMIC DNA]</scope>
    <source>
        <strain evidence="4 5">S3898</strain>
    </source>
</reference>
<proteinExistence type="inferred from homology"/>
<name>A0A4Q7ISK9_9GAMM</name>
<evidence type="ECO:0000256" key="1">
    <source>
        <dbReference type="ARBA" id="ARBA00006464"/>
    </source>
</evidence>
<comment type="similarity">
    <text evidence="1">Belongs to the bacterial sugar transferase family.</text>
</comment>
<feature type="domain" description="Bacterial sugar transferase" evidence="3">
    <location>
        <begin position="3"/>
        <end position="184"/>
    </location>
</feature>
<dbReference type="Proteomes" id="UP000291338">
    <property type="component" value="Unassembled WGS sequence"/>
</dbReference>
<feature type="transmembrane region" description="Helical" evidence="2">
    <location>
        <begin position="12"/>
        <end position="40"/>
    </location>
</feature>
<dbReference type="AlphaFoldDB" id="A0A4Q7ISK9"/>
<evidence type="ECO:0000313" key="5">
    <source>
        <dbReference type="Proteomes" id="UP000291338"/>
    </source>
</evidence>
<dbReference type="RefSeq" id="WP_130253854.1">
    <property type="nucleotide sequence ID" value="NZ_PPSX01000005.1"/>
</dbReference>
<gene>
    <name evidence="4" type="ORF">C1E23_01370</name>
</gene>
<evidence type="ECO:0000313" key="4">
    <source>
        <dbReference type="EMBL" id="RZQ54962.1"/>
    </source>
</evidence>
<accession>A0A4Q7ISK9</accession>
<evidence type="ECO:0000256" key="2">
    <source>
        <dbReference type="SAM" id="Phobius"/>
    </source>
</evidence>
<evidence type="ECO:0000259" key="3">
    <source>
        <dbReference type="Pfam" id="PF02397"/>
    </source>
</evidence>
<dbReference type="InterPro" id="IPR003362">
    <property type="entry name" value="Bact_transf"/>
</dbReference>
<dbReference type="Pfam" id="PF02397">
    <property type="entry name" value="Bac_transf"/>
    <property type="match status" value="1"/>
</dbReference>
<keyword evidence="2" id="KW-1133">Transmembrane helix</keyword>
<protein>
    <submittedName>
        <fullName evidence="4">Sugar transferase</fullName>
    </submittedName>
</protein>
<sequence>MLKRLFDLIFSLSLLVVSSPLLLIIGVVNIITSGLPVFFFQDRVGLNGRSFKIIKFRTMVNGAEKSGTGLDSFSGDPRVTKFGQFLRASSLDELPQLINILKGDMSFVGPRPPVTYSPFKYDEYPEYAKKRFDVKPGVTGLAQINGRNELTWEEKWKFDLEYLEKRSFFFDLKIILKTAVKVIKNEGAHDLEKNK</sequence>
<comment type="caution">
    <text evidence="4">The sequence shown here is derived from an EMBL/GenBank/DDBJ whole genome shotgun (WGS) entry which is preliminary data.</text>
</comment>